<dbReference type="SMART" id="SM00034">
    <property type="entry name" value="CLECT"/>
    <property type="match status" value="2"/>
</dbReference>
<dbReference type="OMA" id="FFCYGAV"/>
<dbReference type="InterPro" id="IPR018378">
    <property type="entry name" value="C-type_lectin_CS"/>
</dbReference>
<feature type="chain" id="PRO_5039917030" description="C-type lectin domain-containing protein" evidence="2">
    <location>
        <begin position="18"/>
        <end position="238"/>
    </location>
</feature>
<dbReference type="AlphaFoldDB" id="A0A9J7X1B1"/>
<protein>
    <recommendedName>
        <fullName evidence="3">C-type lectin domain-containing protein</fullName>
    </recommendedName>
</protein>
<dbReference type="InterPro" id="IPR001304">
    <property type="entry name" value="C-type_lectin-like"/>
</dbReference>
<dbReference type="PROSITE" id="PS50041">
    <property type="entry name" value="C_TYPE_LECTIN_2"/>
    <property type="match status" value="2"/>
</dbReference>
<evidence type="ECO:0000256" key="2">
    <source>
        <dbReference type="SAM" id="SignalP"/>
    </source>
</evidence>
<evidence type="ECO:0000313" key="4">
    <source>
        <dbReference type="Ensembl" id="ENSCCRP00000099956.1"/>
    </source>
</evidence>
<evidence type="ECO:0000259" key="3">
    <source>
        <dbReference type="PROSITE" id="PS50041"/>
    </source>
</evidence>
<keyword evidence="2" id="KW-0732">Signal</keyword>
<keyword evidence="1" id="KW-1015">Disulfide bond</keyword>
<dbReference type="Ensembl" id="ENSCCRT00000187431.1">
    <property type="protein sequence ID" value="ENSCCRP00000099956.1"/>
    <property type="gene ID" value="ENSCCRG00000082093.1"/>
</dbReference>
<accession>A0A9J7X1B1</accession>
<dbReference type="InterPro" id="IPR016186">
    <property type="entry name" value="C-type_lectin-like/link_sf"/>
</dbReference>
<keyword evidence="5" id="KW-1185">Reference proteome</keyword>
<evidence type="ECO:0000256" key="1">
    <source>
        <dbReference type="ARBA" id="ARBA00023157"/>
    </source>
</evidence>
<feature type="domain" description="C-type lectin" evidence="3">
    <location>
        <begin position="28"/>
        <end position="133"/>
    </location>
</feature>
<evidence type="ECO:0000313" key="5">
    <source>
        <dbReference type="Proteomes" id="UP001108240"/>
    </source>
</evidence>
<feature type="signal peptide" evidence="2">
    <location>
        <begin position="1"/>
        <end position="17"/>
    </location>
</feature>
<dbReference type="GeneTree" id="ENSGT00940000163460"/>
<proteinExistence type="predicted"/>
<dbReference type="Proteomes" id="UP001108240">
    <property type="component" value="Unplaced"/>
</dbReference>
<dbReference type="InterPro" id="IPR016187">
    <property type="entry name" value="CTDL_fold"/>
</dbReference>
<dbReference type="Gene3D" id="3.10.100.10">
    <property type="entry name" value="Mannose-Binding Protein A, subunit A"/>
    <property type="match status" value="2"/>
</dbReference>
<name>A0A9J7X1B1_CYPCA</name>
<organism evidence="4 5">
    <name type="scientific">Cyprinus carpio carpio</name>
    <dbReference type="NCBI Taxonomy" id="630221"/>
    <lineage>
        <taxon>Eukaryota</taxon>
        <taxon>Metazoa</taxon>
        <taxon>Chordata</taxon>
        <taxon>Craniata</taxon>
        <taxon>Vertebrata</taxon>
        <taxon>Euteleostomi</taxon>
        <taxon>Actinopterygii</taxon>
        <taxon>Neopterygii</taxon>
        <taxon>Teleostei</taxon>
        <taxon>Ostariophysi</taxon>
        <taxon>Cypriniformes</taxon>
        <taxon>Cyprinidae</taxon>
        <taxon>Cyprininae</taxon>
        <taxon>Cyprinus</taxon>
    </lineage>
</organism>
<dbReference type="PANTHER" id="PTHR45784:SF8">
    <property type="entry name" value="C-TYPE MANNOSE RECEPTOR 2-RELATED"/>
    <property type="match status" value="1"/>
</dbReference>
<dbReference type="PANTHER" id="PTHR45784">
    <property type="entry name" value="C-TYPE LECTIN DOMAIN FAMILY 20 MEMBER A-RELATED"/>
    <property type="match status" value="1"/>
</dbReference>
<feature type="domain" description="C-type lectin" evidence="3">
    <location>
        <begin position="128"/>
        <end position="238"/>
    </location>
</feature>
<dbReference type="Pfam" id="PF00059">
    <property type="entry name" value="Lectin_C"/>
    <property type="match status" value="2"/>
</dbReference>
<dbReference type="SUPFAM" id="SSF56436">
    <property type="entry name" value="C-type lectin-like"/>
    <property type="match status" value="2"/>
</dbReference>
<dbReference type="PROSITE" id="PS00615">
    <property type="entry name" value="C_TYPE_LECTIN_1"/>
    <property type="match status" value="1"/>
</dbReference>
<reference evidence="4" key="2">
    <citation type="submission" date="2025-09" db="UniProtKB">
        <authorList>
            <consortium name="Ensembl"/>
        </authorList>
    </citation>
    <scope>IDENTIFICATION</scope>
</reference>
<reference evidence="4" key="1">
    <citation type="submission" date="2025-08" db="UniProtKB">
        <authorList>
            <consortium name="Ensembl"/>
        </authorList>
    </citation>
    <scope>IDENTIFICATION</scope>
</reference>
<sequence length="238" mass="27650">MEKIFLVFLLIFHGGFSAVTRVHIHVNERKTWKEAQSYCRQNYKDLSTISSTEENLRLRTMLGATNNHAWIGMYRNGTELDQFIWSDGDLQTNFYQWKGGQPDGKTNNQHCVEVDGTGCADFGCDNVLPFFCYLTLERDNKTWEEAIAHCRDHYTDLASLTTNEQLQQVKNNLMGETSIWVGLRFVAGQWYWLNSESVEIKMSLPECPEEPYSCGALNISTKQWENRDCEEKIHFLCY</sequence>